<evidence type="ECO:0000313" key="3">
    <source>
        <dbReference type="Proteomes" id="UP000427769"/>
    </source>
</evidence>
<dbReference type="Proteomes" id="UP000427769">
    <property type="component" value="Chromosome"/>
</dbReference>
<gene>
    <name evidence="2" type="ORF">DSCW_44800</name>
</gene>
<dbReference type="KEGG" id="dwd:DSCW_44800"/>
<dbReference type="AlphaFoldDB" id="A0A5K7ZBA7"/>
<dbReference type="SUPFAM" id="SSF51556">
    <property type="entry name" value="Metallo-dependent hydrolases"/>
    <property type="match status" value="1"/>
</dbReference>
<dbReference type="Gene3D" id="3.30.1490.130">
    <property type="entry name" value="D-aminoacylase. Domain 3"/>
    <property type="match status" value="1"/>
</dbReference>
<dbReference type="OrthoDB" id="9766983at2"/>
<dbReference type="Gene3D" id="2.30.40.10">
    <property type="entry name" value="Urease, subunit C, domain 1"/>
    <property type="match status" value="1"/>
</dbReference>
<dbReference type="InterPro" id="IPR032466">
    <property type="entry name" value="Metal_Hydrolase"/>
</dbReference>
<dbReference type="EMBL" id="AP021875">
    <property type="protein sequence ID" value="BBO77063.1"/>
    <property type="molecule type" value="Genomic_DNA"/>
</dbReference>
<feature type="domain" description="Amidohydrolase 3" evidence="1">
    <location>
        <begin position="47"/>
        <end position="241"/>
    </location>
</feature>
<dbReference type="InterPro" id="IPR023100">
    <property type="entry name" value="D-aminoacylase_insert_dom_sf"/>
</dbReference>
<dbReference type="Pfam" id="PF07969">
    <property type="entry name" value="Amidohydro_3"/>
    <property type="match status" value="2"/>
</dbReference>
<dbReference type="PANTHER" id="PTHR43135:SF3">
    <property type="entry name" value="ALPHA-D-RIBOSE 1-METHYLPHOSPHONATE 5-TRIPHOSPHATE DIPHOSPHATASE"/>
    <property type="match status" value="1"/>
</dbReference>
<dbReference type="InterPro" id="IPR011059">
    <property type="entry name" value="Metal-dep_hydrolase_composite"/>
</dbReference>
<dbReference type="InterPro" id="IPR051781">
    <property type="entry name" value="Metallo-dep_Hydrolase"/>
</dbReference>
<reference evidence="2 3" key="1">
    <citation type="submission" date="2019-11" db="EMBL/GenBank/DDBJ databases">
        <title>Comparative genomics of hydrocarbon-degrading Desulfosarcina strains.</title>
        <authorList>
            <person name="Watanabe M."/>
            <person name="Kojima H."/>
            <person name="Fukui M."/>
        </authorList>
    </citation>
    <scope>NUCLEOTIDE SEQUENCE [LARGE SCALE GENOMIC DNA]</scope>
    <source>
        <strain evidence="2 3">PP31</strain>
    </source>
</reference>
<evidence type="ECO:0000313" key="2">
    <source>
        <dbReference type="EMBL" id="BBO77063.1"/>
    </source>
</evidence>
<name>A0A5K7ZBA7_9BACT</name>
<dbReference type="InterPro" id="IPR013108">
    <property type="entry name" value="Amidohydro_3"/>
</dbReference>
<dbReference type="PANTHER" id="PTHR43135">
    <property type="entry name" value="ALPHA-D-RIBOSE 1-METHYLPHOSPHONATE 5-TRIPHOSPHATE DIPHOSPHATASE"/>
    <property type="match status" value="1"/>
</dbReference>
<dbReference type="Gene3D" id="3.20.20.140">
    <property type="entry name" value="Metal-dependent hydrolases"/>
    <property type="match status" value="1"/>
</dbReference>
<dbReference type="GO" id="GO:0016811">
    <property type="term" value="F:hydrolase activity, acting on carbon-nitrogen (but not peptide) bonds, in linear amides"/>
    <property type="evidence" value="ECO:0007669"/>
    <property type="project" value="InterPro"/>
</dbReference>
<organism evidence="2 3">
    <name type="scientific">Desulfosarcina widdelii</name>
    <dbReference type="NCBI Taxonomy" id="947919"/>
    <lineage>
        <taxon>Bacteria</taxon>
        <taxon>Pseudomonadati</taxon>
        <taxon>Thermodesulfobacteriota</taxon>
        <taxon>Desulfobacteria</taxon>
        <taxon>Desulfobacterales</taxon>
        <taxon>Desulfosarcinaceae</taxon>
        <taxon>Desulfosarcina</taxon>
    </lineage>
</organism>
<sequence>MTTLLVKNASIIDGTGKPAYAGHLMADGDRIRDIFTPRENLPEADTVVDAEGQVLCPGFIDMHAHADWILALPDQSSILACLVEQGVTTVVGGNCGFSPAPAPTQQNMGQRQKEAILFTGREFPFAWQTVGDFLDAVAQNEPIVNLAQLVGHASIRMAASENKKGALPAEELTGCQRVLEDALDQGACGLSFGLGYEPGMYAPDAEIDAFCRTAAAAQKPVTVHMKAYSRISPVYPITTREAHNLKALRETLDVARRTGATLQISHFIFVGRKSWPSARQALQMVDKARSEGVDVMIDAFPFTAGNTLIDVLLPAWFLKTLPHGFSNPWLLARLRLELEIGFRLVGFTYPDFQILDAVVPGWEHLNGMTMDQVARQWNLSPFKALLHLSRASEGKATMLFHAYSGEPGNEAVLDAVLAHPCCLFETDAIIKGQGLPNPSALGTFPKILGTCCRERRLFAIEDAVFRMTGACARRFGLVDRGTLVPGKAADLVIFDPETVNDTTSPEGTGRPKGIRHVFINGRQVVSDGACIKNTRCGRVLRT</sequence>
<evidence type="ECO:0000259" key="1">
    <source>
        <dbReference type="Pfam" id="PF07969"/>
    </source>
</evidence>
<dbReference type="RefSeq" id="WP_155305850.1">
    <property type="nucleotide sequence ID" value="NZ_AP021875.1"/>
</dbReference>
<feature type="domain" description="Amidohydrolase 3" evidence="1">
    <location>
        <begin position="450"/>
        <end position="525"/>
    </location>
</feature>
<proteinExistence type="predicted"/>
<accession>A0A5K7ZBA7</accession>
<keyword evidence="3" id="KW-1185">Reference proteome</keyword>
<protein>
    <submittedName>
        <fullName evidence="2">N-acyl-D-amino-acid deacylase</fullName>
    </submittedName>
</protein>
<dbReference type="SUPFAM" id="SSF51338">
    <property type="entry name" value="Composite domain of metallo-dependent hydrolases"/>
    <property type="match status" value="1"/>
</dbReference>